<accession>A0AAD7Y432</accession>
<dbReference type="EMBL" id="JARTCD010000002">
    <property type="protein sequence ID" value="KAJ8663379.1"/>
    <property type="molecule type" value="Genomic_DNA"/>
</dbReference>
<keyword evidence="2" id="KW-1185">Reference proteome</keyword>
<reference evidence="1 2" key="1">
    <citation type="submission" date="2023-03" db="EMBL/GenBank/DDBJ databases">
        <title>Genome sequence of Lichtheimia ornata CBS 291.66.</title>
        <authorList>
            <person name="Mohabir J.T."/>
            <person name="Shea T.P."/>
            <person name="Kurbessoian T."/>
            <person name="Berby B."/>
            <person name="Fontaine J."/>
            <person name="Livny J."/>
            <person name="Gnirke A."/>
            <person name="Stajich J.E."/>
            <person name="Cuomo C.A."/>
        </authorList>
    </citation>
    <scope>NUCLEOTIDE SEQUENCE [LARGE SCALE GENOMIC DNA]</scope>
    <source>
        <strain evidence="1">CBS 291.66</strain>
    </source>
</reference>
<dbReference type="GeneID" id="83208040"/>
<dbReference type="Proteomes" id="UP001234581">
    <property type="component" value="Unassembled WGS sequence"/>
</dbReference>
<proteinExistence type="predicted"/>
<protein>
    <submittedName>
        <fullName evidence="1">Uncharacterized protein</fullName>
    </submittedName>
</protein>
<sequence length="352" mass="39105">MDTIADADLLTLNLPMDFLPGTDKASKMILKHQFAIDIITKGLINAPEGTYNVADADWNESRSDVLYTTRLGASQLPPILIEVQNVVNTAFLQCVISYALNVIKMHGGLPIILIFGIGSSAKCSLVNFSPATTAKSWIHSMPCNVWAKSCNLISKETISSFDYDAPLDPLLALSLFFTEQQPSLYTHSHHKDPTIIALYKIAHSLMDSGLNIESNFTSTVSNICSTNERLFQKLQEHVDGLPKAKKIVDKGIEYNSKLKRRYNDEDSSCSEELEYPDKLPLKLQTASRSTAMSESDFSFINKFKGSSKGRMNWAACLTLGHNEKLLENYSTPASLKVSYSRAKKVLKTNHNK</sequence>
<dbReference type="AlphaFoldDB" id="A0AAD7Y432"/>
<comment type="caution">
    <text evidence="1">The sequence shown here is derived from an EMBL/GenBank/DDBJ whole genome shotgun (WGS) entry which is preliminary data.</text>
</comment>
<evidence type="ECO:0000313" key="1">
    <source>
        <dbReference type="EMBL" id="KAJ8663379.1"/>
    </source>
</evidence>
<organism evidence="1 2">
    <name type="scientific">Lichtheimia ornata</name>
    <dbReference type="NCBI Taxonomy" id="688661"/>
    <lineage>
        <taxon>Eukaryota</taxon>
        <taxon>Fungi</taxon>
        <taxon>Fungi incertae sedis</taxon>
        <taxon>Mucoromycota</taxon>
        <taxon>Mucoromycotina</taxon>
        <taxon>Mucoromycetes</taxon>
        <taxon>Mucorales</taxon>
        <taxon>Lichtheimiaceae</taxon>
        <taxon>Lichtheimia</taxon>
    </lineage>
</organism>
<evidence type="ECO:0000313" key="2">
    <source>
        <dbReference type="Proteomes" id="UP001234581"/>
    </source>
</evidence>
<dbReference type="RefSeq" id="XP_058348291.1">
    <property type="nucleotide sequence ID" value="XM_058480727.1"/>
</dbReference>
<gene>
    <name evidence="1" type="ORF">O0I10_000618</name>
</gene>
<name>A0AAD7Y432_9FUNG</name>